<proteinExistence type="inferred from homology"/>
<dbReference type="RefSeq" id="WP_242947419.1">
    <property type="nucleotide sequence ID" value="NZ_FQXJ01000003.1"/>
</dbReference>
<keyword evidence="3" id="KW-0731">Sigma factor</keyword>
<feature type="domain" description="RNA polymerase sigma factor 70 region 4 type 2" evidence="6">
    <location>
        <begin position="125"/>
        <end position="176"/>
    </location>
</feature>
<dbReference type="EMBL" id="FQXJ01000003">
    <property type="protein sequence ID" value="SHH18668.1"/>
    <property type="molecule type" value="Genomic_DNA"/>
</dbReference>
<evidence type="ECO:0000256" key="2">
    <source>
        <dbReference type="ARBA" id="ARBA00023015"/>
    </source>
</evidence>
<dbReference type="CDD" id="cd06171">
    <property type="entry name" value="Sigma70_r4"/>
    <property type="match status" value="1"/>
</dbReference>
<evidence type="ECO:0000259" key="5">
    <source>
        <dbReference type="Pfam" id="PF04542"/>
    </source>
</evidence>
<evidence type="ECO:0000256" key="1">
    <source>
        <dbReference type="ARBA" id="ARBA00010641"/>
    </source>
</evidence>
<dbReference type="InterPro" id="IPR013324">
    <property type="entry name" value="RNA_pol_sigma_r3/r4-like"/>
</dbReference>
<evidence type="ECO:0000259" key="6">
    <source>
        <dbReference type="Pfam" id="PF08281"/>
    </source>
</evidence>
<dbReference type="SUPFAM" id="SSF88659">
    <property type="entry name" value="Sigma3 and sigma4 domains of RNA polymerase sigma factors"/>
    <property type="match status" value="1"/>
</dbReference>
<evidence type="ECO:0000313" key="7">
    <source>
        <dbReference type="EMBL" id="SHH18668.1"/>
    </source>
</evidence>
<dbReference type="GO" id="GO:0003677">
    <property type="term" value="F:DNA binding"/>
    <property type="evidence" value="ECO:0007669"/>
    <property type="project" value="InterPro"/>
</dbReference>
<dbReference type="AlphaFoldDB" id="A0A1M5QXM3"/>
<keyword evidence="4" id="KW-0804">Transcription</keyword>
<dbReference type="PANTHER" id="PTHR43133">
    <property type="entry name" value="RNA POLYMERASE ECF-TYPE SIGMA FACTO"/>
    <property type="match status" value="1"/>
</dbReference>
<sequence length="197" mass="22554">MNSIVQADMSELAVKARRDPQAFAAIYEIYFTRIYNYVRYRVKDPETTDDLISVIFEKVLKNIRLFRPEKGNFTAWLFAIAHNVITDYFRNREKNQLSSLEAYGEIASISQDLGEAFVENELRSKLLEALGELSERERHIIALKFWSGLKNRSIAKLIGVSESNVGVILYRAMGRLYSSIGSGGEESNERKSLCRTL</sequence>
<reference evidence="8" key="1">
    <citation type="submission" date="2016-11" db="EMBL/GenBank/DDBJ databases">
        <authorList>
            <person name="Varghese N."/>
            <person name="Submissions S."/>
        </authorList>
    </citation>
    <scope>NUCLEOTIDE SEQUENCE [LARGE SCALE GENOMIC DNA]</scope>
    <source>
        <strain evidence="8">DSM 15449</strain>
    </source>
</reference>
<evidence type="ECO:0000256" key="3">
    <source>
        <dbReference type="ARBA" id="ARBA00023082"/>
    </source>
</evidence>
<keyword evidence="8" id="KW-1185">Reference proteome</keyword>
<dbReference type="InterPro" id="IPR007627">
    <property type="entry name" value="RNA_pol_sigma70_r2"/>
</dbReference>
<dbReference type="Gene3D" id="1.10.10.10">
    <property type="entry name" value="Winged helix-like DNA-binding domain superfamily/Winged helix DNA-binding domain"/>
    <property type="match status" value="1"/>
</dbReference>
<organism evidence="7 8">
    <name type="scientific">Desulfosporosinus lacus DSM 15449</name>
    <dbReference type="NCBI Taxonomy" id="1121420"/>
    <lineage>
        <taxon>Bacteria</taxon>
        <taxon>Bacillati</taxon>
        <taxon>Bacillota</taxon>
        <taxon>Clostridia</taxon>
        <taxon>Eubacteriales</taxon>
        <taxon>Desulfitobacteriaceae</taxon>
        <taxon>Desulfosporosinus</taxon>
    </lineage>
</organism>
<dbReference type="InterPro" id="IPR013325">
    <property type="entry name" value="RNA_pol_sigma_r2"/>
</dbReference>
<dbReference type="Proteomes" id="UP000183954">
    <property type="component" value="Unassembled WGS sequence"/>
</dbReference>
<dbReference type="InterPro" id="IPR036388">
    <property type="entry name" value="WH-like_DNA-bd_sf"/>
</dbReference>
<keyword evidence="2" id="KW-0805">Transcription regulation</keyword>
<dbReference type="STRING" id="1121420.SAMN02746098_00393"/>
<dbReference type="InterPro" id="IPR013249">
    <property type="entry name" value="RNA_pol_sigma70_r4_t2"/>
</dbReference>
<dbReference type="Gene3D" id="1.10.1740.10">
    <property type="match status" value="1"/>
</dbReference>
<accession>A0A1M5QXM3</accession>
<protein>
    <submittedName>
        <fullName evidence="7">RNA polymerase, sigma-24 subunit, RpoE</fullName>
    </submittedName>
</protein>
<dbReference type="PANTHER" id="PTHR43133:SF57">
    <property type="entry name" value="RNA POLYMERASE SIGMA-70 FACTOR"/>
    <property type="match status" value="1"/>
</dbReference>
<dbReference type="GO" id="GO:0006352">
    <property type="term" value="P:DNA-templated transcription initiation"/>
    <property type="evidence" value="ECO:0007669"/>
    <property type="project" value="InterPro"/>
</dbReference>
<comment type="similarity">
    <text evidence="1">Belongs to the sigma-70 factor family. ECF subfamily.</text>
</comment>
<feature type="domain" description="RNA polymerase sigma-70 region 2" evidence="5">
    <location>
        <begin position="27"/>
        <end position="93"/>
    </location>
</feature>
<dbReference type="SUPFAM" id="SSF88946">
    <property type="entry name" value="Sigma2 domain of RNA polymerase sigma factors"/>
    <property type="match status" value="1"/>
</dbReference>
<evidence type="ECO:0000313" key="8">
    <source>
        <dbReference type="Proteomes" id="UP000183954"/>
    </source>
</evidence>
<dbReference type="GO" id="GO:0016987">
    <property type="term" value="F:sigma factor activity"/>
    <property type="evidence" value="ECO:0007669"/>
    <property type="project" value="UniProtKB-KW"/>
</dbReference>
<dbReference type="InterPro" id="IPR039425">
    <property type="entry name" value="RNA_pol_sigma-70-like"/>
</dbReference>
<evidence type="ECO:0000256" key="4">
    <source>
        <dbReference type="ARBA" id="ARBA00023163"/>
    </source>
</evidence>
<gene>
    <name evidence="7" type="ORF">SAMN02746098_00393</name>
</gene>
<dbReference type="NCBIfam" id="TIGR02937">
    <property type="entry name" value="sigma70-ECF"/>
    <property type="match status" value="1"/>
</dbReference>
<dbReference type="InterPro" id="IPR014284">
    <property type="entry name" value="RNA_pol_sigma-70_dom"/>
</dbReference>
<name>A0A1M5QXM3_9FIRM</name>
<dbReference type="Pfam" id="PF04542">
    <property type="entry name" value="Sigma70_r2"/>
    <property type="match status" value="1"/>
</dbReference>
<dbReference type="Pfam" id="PF08281">
    <property type="entry name" value="Sigma70_r4_2"/>
    <property type="match status" value="1"/>
</dbReference>